<dbReference type="FunFam" id="3.40.50.620:FF:000009">
    <property type="entry name" value="Cysteine--tRNA ligase"/>
    <property type="match status" value="1"/>
</dbReference>
<keyword evidence="5 13" id="KW-0436">Ligase</keyword>
<dbReference type="SMART" id="SM00840">
    <property type="entry name" value="DALR_2"/>
    <property type="match status" value="1"/>
</dbReference>
<dbReference type="PANTHER" id="PTHR10890">
    <property type="entry name" value="CYSTEINYL-TRNA SYNTHETASE"/>
    <property type="match status" value="1"/>
</dbReference>
<dbReference type="CDD" id="cd00672">
    <property type="entry name" value="CysRS_core"/>
    <property type="match status" value="1"/>
</dbReference>
<evidence type="ECO:0000256" key="12">
    <source>
        <dbReference type="ARBA" id="ARBA00047398"/>
    </source>
</evidence>
<dbReference type="InterPro" id="IPR009080">
    <property type="entry name" value="tRNAsynth_Ia_anticodon-bd"/>
</dbReference>
<dbReference type="NCBIfam" id="TIGR00435">
    <property type="entry name" value="cysS"/>
    <property type="match status" value="1"/>
</dbReference>
<dbReference type="PANTHER" id="PTHR10890:SF3">
    <property type="entry name" value="CYSTEINE--TRNA LIGASE, CYTOPLASMIC"/>
    <property type="match status" value="1"/>
</dbReference>
<feature type="binding site" evidence="13">
    <location>
        <position position="236"/>
    </location>
    <ligand>
        <name>Zn(2+)</name>
        <dbReference type="ChEBI" id="CHEBI:29105"/>
    </ligand>
</feature>
<evidence type="ECO:0000256" key="9">
    <source>
        <dbReference type="ARBA" id="ARBA00022840"/>
    </source>
</evidence>
<reference evidence="16" key="2">
    <citation type="submission" date="2020-09" db="EMBL/GenBank/DDBJ databases">
        <authorList>
            <person name="Sun Q."/>
            <person name="Zhou Y."/>
        </authorList>
    </citation>
    <scope>NUCLEOTIDE SEQUENCE</scope>
    <source>
        <strain evidence="16">CGMCC 1.12777</strain>
    </source>
</reference>
<keyword evidence="8 13" id="KW-0862">Zinc</keyword>
<dbReference type="Pfam" id="PF09190">
    <property type="entry name" value="DALR_2"/>
    <property type="match status" value="1"/>
</dbReference>
<evidence type="ECO:0000256" key="3">
    <source>
        <dbReference type="ARBA" id="ARBA00011245"/>
    </source>
</evidence>
<keyword evidence="7 13" id="KW-0547">Nucleotide-binding</keyword>
<dbReference type="Proteomes" id="UP000656813">
    <property type="component" value="Unassembled WGS sequence"/>
</dbReference>
<organism evidence="16 17">
    <name type="scientific">Pullulanibacillus pueri</name>
    <dbReference type="NCBI Taxonomy" id="1437324"/>
    <lineage>
        <taxon>Bacteria</taxon>
        <taxon>Bacillati</taxon>
        <taxon>Bacillota</taxon>
        <taxon>Bacilli</taxon>
        <taxon>Bacillales</taxon>
        <taxon>Sporolactobacillaceae</taxon>
        <taxon>Pullulanibacillus</taxon>
    </lineage>
</organism>
<dbReference type="GO" id="GO:0008270">
    <property type="term" value="F:zinc ion binding"/>
    <property type="evidence" value="ECO:0007669"/>
    <property type="project" value="UniProtKB-UniRule"/>
</dbReference>
<dbReference type="GO" id="GO:0005829">
    <property type="term" value="C:cytosol"/>
    <property type="evidence" value="ECO:0007669"/>
    <property type="project" value="TreeGrafter"/>
</dbReference>
<dbReference type="EMBL" id="BMFV01000026">
    <property type="protein sequence ID" value="GGH85454.1"/>
    <property type="molecule type" value="Genomic_DNA"/>
</dbReference>
<protein>
    <recommendedName>
        <fullName evidence="13">Cysteine--tRNA ligase</fullName>
        <ecNumber evidence="13">6.1.1.16</ecNumber>
    </recommendedName>
    <alternativeName>
        <fullName evidence="13">Cysteinyl-tRNA synthetase</fullName>
        <shortName evidence="13">CysRS</shortName>
    </alternativeName>
</protein>
<dbReference type="InterPro" id="IPR014729">
    <property type="entry name" value="Rossmann-like_a/b/a_fold"/>
</dbReference>
<accession>A0A8J2ZY44</accession>
<evidence type="ECO:0000256" key="5">
    <source>
        <dbReference type="ARBA" id="ARBA00022598"/>
    </source>
</evidence>
<dbReference type="GO" id="GO:0004817">
    <property type="term" value="F:cysteine-tRNA ligase activity"/>
    <property type="evidence" value="ECO:0007669"/>
    <property type="project" value="UniProtKB-UniRule"/>
</dbReference>
<dbReference type="SUPFAM" id="SSF47323">
    <property type="entry name" value="Anticodon-binding domain of a subclass of class I aminoacyl-tRNA synthetases"/>
    <property type="match status" value="1"/>
</dbReference>
<name>A0A8J2ZY44_9BACL</name>
<dbReference type="InterPro" id="IPR015273">
    <property type="entry name" value="Cys-tRNA-synt_Ia_DALR"/>
</dbReference>
<comment type="subunit">
    <text evidence="3 13">Monomer.</text>
</comment>
<evidence type="ECO:0000256" key="7">
    <source>
        <dbReference type="ARBA" id="ARBA00022741"/>
    </source>
</evidence>
<dbReference type="GO" id="GO:0005524">
    <property type="term" value="F:ATP binding"/>
    <property type="evidence" value="ECO:0007669"/>
    <property type="project" value="UniProtKB-UniRule"/>
</dbReference>
<dbReference type="SUPFAM" id="SSF52374">
    <property type="entry name" value="Nucleotidylyl transferase"/>
    <property type="match status" value="1"/>
</dbReference>
<dbReference type="Gene3D" id="3.40.50.620">
    <property type="entry name" value="HUPs"/>
    <property type="match status" value="1"/>
</dbReference>
<dbReference type="Pfam" id="PF01406">
    <property type="entry name" value="tRNA-synt_1e"/>
    <property type="match status" value="1"/>
</dbReference>
<feature type="binding site" evidence="13">
    <location>
        <position position="31"/>
    </location>
    <ligand>
        <name>Zn(2+)</name>
        <dbReference type="ChEBI" id="CHEBI:29105"/>
    </ligand>
</feature>
<dbReference type="InterPro" id="IPR032678">
    <property type="entry name" value="tRNA-synt_1_cat_dom"/>
</dbReference>
<evidence type="ECO:0000313" key="17">
    <source>
        <dbReference type="Proteomes" id="UP000656813"/>
    </source>
</evidence>
<dbReference type="InterPro" id="IPR056411">
    <property type="entry name" value="CysS_C"/>
</dbReference>
<dbReference type="InterPro" id="IPR024909">
    <property type="entry name" value="Cys-tRNA/MSH_ligase"/>
</dbReference>
<gene>
    <name evidence="13 16" type="primary">cysS</name>
    <name evidence="16" type="ORF">GCM10007096_30890</name>
</gene>
<comment type="cofactor">
    <cofactor evidence="13">
        <name>Zn(2+)</name>
        <dbReference type="ChEBI" id="CHEBI:29105"/>
    </cofactor>
    <text evidence="13">Binds 1 zinc ion per subunit.</text>
</comment>
<dbReference type="AlphaFoldDB" id="A0A8J2ZY44"/>
<comment type="catalytic activity">
    <reaction evidence="12 13">
        <text>tRNA(Cys) + L-cysteine + ATP = L-cysteinyl-tRNA(Cys) + AMP + diphosphate</text>
        <dbReference type="Rhea" id="RHEA:17773"/>
        <dbReference type="Rhea" id="RHEA-COMP:9661"/>
        <dbReference type="Rhea" id="RHEA-COMP:9679"/>
        <dbReference type="ChEBI" id="CHEBI:30616"/>
        <dbReference type="ChEBI" id="CHEBI:33019"/>
        <dbReference type="ChEBI" id="CHEBI:35235"/>
        <dbReference type="ChEBI" id="CHEBI:78442"/>
        <dbReference type="ChEBI" id="CHEBI:78517"/>
        <dbReference type="ChEBI" id="CHEBI:456215"/>
        <dbReference type="EC" id="6.1.1.16"/>
    </reaction>
</comment>
<evidence type="ECO:0000256" key="13">
    <source>
        <dbReference type="HAMAP-Rule" id="MF_00041"/>
    </source>
</evidence>
<evidence type="ECO:0000256" key="11">
    <source>
        <dbReference type="ARBA" id="ARBA00023146"/>
    </source>
</evidence>
<feature type="coiled-coil region" evidence="14">
    <location>
        <begin position="417"/>
        <end position="444"/>
    </location>
</feature>
<keyword evidence="6 13" id="KW-0479">Metal-binding</keyword>
<sequence length="476" mass="54891">MSIVLKVYNSLTRKKEVFKPLEDGKVKMYVCGPTVYNYIHIGNARPAIAFDTVRRYLEYLGYDVLYVSNFTDVDDRLINASKERGESVIEIAERFIRAYKEDVGALNVQAADIHPRATETMDEIIDFIKKLVDKGFAYESGGDVYFRTKHFKGYGKLSHQSIDELKVGARIDVGEQKEDPLDFTLWKQAKPGEIKWESPWGEGRPGWHIECSAMVEKYLGNTIDIHAGGQDLSFPHHENEIAQSESLHDETMANYWLHNGYIRINNEKMSKSIGNVVLVHDLIKQYDPNVIRFFIQSVHYRHPINFSDELLKGAEQSFDRLRTTYNNLQHRLEVSADLLEETLTTQYQEKLSELKTRFVQEMDDDFNTANAISVLFDAAKEANKVLQAENSSRLLLTHFIELFDELTGVLGFELKQEVLLDKEIEDLIAKREEARKQRDFALADSIRDELKLKGIILEDTPQGIRWKRAVSNDENE</sequence>
<evidence type="ECO:0000256" key="4">
    <source>
        <dbReference type="ARBA" id="ARBA00022490"/>
    </source>
</evidence>
<evidence type="ECO:0000259" key="15">
    <source>
        <dbReference type="SMART" id="SM00840"/>
    </source>
</evidence>
<keyword evidence="4 13" id="KW-0963">Cytoplasm</keyword>
<proteinExistence type="inferred from homology"/>
<evidence type="ECO:0000256" key="14">
    <source>
        <dbReference type="SAM" id="Coils"/>
    </source>
</evidence>
<keyword evidence="9 13" id="KW-0067">ATP-binding</keyword>
<dbReference type="PRINTS" id="PR00983">
    <property type="entry name" value="TRNASYNTHCYS"/>
</dbReference>
<dbReference type="HAMAP" id="MF_00041">
    <property type="entry name" value="Cys_tRNA_synth"/>
    <property type="match status" value="1"/>
</dbReference>
<evidence type="ECO:0000256" key="8">
    <source>
        <dbReference type="ARBA" id="ARBA00022833"/>
    </source>
</evidence>
<evidence type="ECO:0000256" key="2">
    <source>
        <dbReference type="ARBA" id="ARBA00005594"/>
    </source>
</evidence>
<dbReference type="GO" id="GO:0006423">
    <property type="term" value="P:cysteinyl-tRNA aminoacylation"/>
    <property type="evidence" value="ECO:0007669"/>
    <property type="project" value="UniProtKB-UniRule"/>
</dbReference>
<dbReference type="InterPro" id="IPR015803">
    <property type="entry name" value="Cys-tRNA-ligase"/>
</dbReference>
<feature type="binding site" evidence="13">
    <location>
        <position position="240"/>
    </location>
    <ligand>
        <name>Zn(2+)</name>
        <dbReference type="ChEBI" id="CHEBI:29105"/>
    </ligand>
</feature>
<feature type="binding site" evidence="13">
    <location>
        <position position="211"/>
    </location>
    <ligand>
        <name>Zn(2+)</name>
        <dbReference type="ChEBI" id="CHEBI:29105"/>
    </ligand>
</feature>
<dbReference type="RefSeq" id="WP_239541388.1">
    <property type="nucleotide sequence ID" value="NZ_BMFV01000026.1"/>
</dbReference>
<feature type="short sequence motif" description="'KMSKS' region" evidence="13">
    <location>
        <begin position="268"/>
        <end position="272"/>
    </location>
</feature>
<keyword evidence="17" id="KW-1185">Reference proteome</keyword>
<comment type="subcellular location">
    <subcellularLocation>
        <location evidence="1 13">Cytoplasm</location>
    </subcellularLocation>
</comment>
<feature type="binding site" evidence="13">
    <location>
        <position position="271"/>
    </location>
    <ligand>
        <name>ATP</name>
        <dbReference type="ChEBI" id="CHEBI:30616"/>
    </ligand>
</feature>
<dbReference type="Gene3D" id="1.20.120.1910">
    <property type="entry name" value="Cysteine-tRNA ligase, C-terminal anti-codon recognition domain"/>
    <property type="match status" value="1"/>
</dbReference>
<evidence type="ECO:0000256" key="6">
    <source>
        <dbReference type="ARBA" id="ARBA00022723"/>
    </source>
</evidence>
<evidence type="ECO:0000256" key="1">
    <source>
        <dbReference type="ARBA" id="ARBA00004496"/>
    </source>
</evidence>
<keyword evidence="10 13" id="KW-0648">Protein biosynthesis</keyword>
<feature type="short sequence motif" description="'HIGH' region" evidence="13">
    <location>
        <begin position="33"/>
        <end position="43"/>
    </location>
</feature>
<keyword evidence="11 13" id="KW-0030">Aminoacyl-tRNA synthetase</keyword>
<comment type="similarity">
    <text evidence="2 13">Belongs to the class-I aminoacyl-tRNA synthetase family.</text>
</comment>
<reference evidence="16" key="1">
    <citation type="journal article" date="2014" name="Int. J. Syst. Evol. Microbiol.">
        <title>Complete genome sequence of Corynebacterium casei LMG S-19264T (=DSM 44701T), isolated from a smear-ripened cheese.</title>
        <authorList>
            <consortium name="US DOE Joint Genome Institute (JGI-PGF)"/>
            <person name="Walter F."/>
            <person name="Albersmeier A."/>
            <person name="Kalinowski J."/>
            <person name="Ruckert C."/>
        </authorList>
    </citation>
    <scope>NUCLEOTIDE SEQUENCE</scope>
    <source>
        <strain evidence="16">CGMCC 1.12777</strain>
    </source>
</reference>
<dbReference type="Pfam" id="PF23493">
    <property type="entry name" value="CysS_C"/>
    <property type="match status" value="1"/>
</dbReference>
<evidence type="ECO:0000313" key="16">
    <source>
        <dbReference type="EMBL" id="GGH85454.1"/>
    </source>
</evidence>
<evidence type="ECO:0000256" key="10">
    <source>
        <dbReference type="ARBA" id="ARBA00022917"/>
    </source>
</evidence>
<keyword evidence="14" id="KW-0175">Coiled coil</keyword>
<comment type="caution">
    <text evidence="16">The sequence shown here is derived from an EMBL/GenBank/DDBJ whole genome shotgun (WGS) entry which is preliminary data.</text>
</comment>
<feature type="domain" description="Cysteinyl-tRNA synthetase class Ia DALR" evidence="15">
    <location>
        <begin position="357"/>
        <end position="420"/>
    </location>
</feature>
<dbReference type="EC" id="6.1.1.16" evidence="13"/>